<dbReference type="OrthoDB" id="5182816at2759"/>
<reference evidence="1 2" key="2">
    <citation type="journal article" date="2021" name="Curr. Genet.">
        <title>Genetic response to nitrogen starvation in the aggressive Eucalyptus foliar pathogen Teratosphaeria destructans.</title>
        <authorList>
            <person name="Havenga M."/>
            <person name="Wingfield B.D."/>
            <person name="Wingfield M.J."/>
            <person name="Dreyer L.L."/>
            <person name="Roets F."/>
            <person name="Aylward J."/>
        </authorList>
    </citation>
    <scope>NUCLEOTIDE SEQUENCE [LARGE SCALE GENOMIC DNA]</scope>
    <source>
        <strain evidence="1">CMW44962</strain>
    </source>
</reference>
<evidence type="ECO:0000313" key="2">
    <source>
        <dbReference type="Proteomes" id="UP001138500"/>
    </source>
</evidence>
<gene>
    <name evidence="1" type="ORF">Tdes44962_MAKER09755</name>
</gene>
<dbReference type="Proteomes" id="UP001138500">
    <property type="component" value="Unassembled WGS sequence"/>
</dbReference>
<reference evidence="1 2" key="1">
    <citation type="journal article" date="2018" name="IMA Fungus">
        <title>IMA Genome-F 10: Nine draft genome sequences of Claviceps purpurea s.lat., including C. arundinis, C. humidiphila, and C. cf. spartinae, pseudomolecules for the pitch canker pathogen Fusarium circinatum, draft genome of Davidsoniella eucalypti, Grosmannia galeiformis, Quambalaria eucalypti, and Teratosphaeria destructans.</title>
        <authorList>
            <person name="Wingfield B.D."/>
            <person name="Liu M."/>
            <person name="Nguyen H.D."/>
            <person name="Lane F.A."/>
            <person name="Morgan S.W."/>
            <person name="De Vos L."/>
            <person name="Wilken P.M."/>
            <person name="Duong T.A."/>
            <person name="Aylward J."/>
            <person name="Coetzee M.P."/>
            <person name="Dadej K."/>
            <person name="De Beer Z.W."/>
            <person name="Findlay W."/>
            <person name="Havenga M."/>
            <person name="Kolarik M."/>
            <person name="Menzies J.G."/>
            <person name="Naidoo K."/>
            <person name="Pochopski O."/>
            <person name="Shoukouhi P."/>
            <person name="Santana Q.C."/>
            <person name="Seifert K.A."/>
            <person name="Soal N."/>
            <person name="Steenkamp E.T."/>
            <person name="Tatham C.T."/>
            <person name="van der Nest M.A."/>
            <person name="Wingfield M.J."/>
        </authorList>
    </citation>
    <scope>NUCLEOTIDE SEQUENCE [LARGE SCALE GENOMIC DNA]</scope>
    <source>
        <strain evidence="1">CMW44962</strain>
    </source>
</reference>
<dbReference type="AlphaFoldDB" id="A0A9W7SRB2"/>
<organism evidence="1 2">
    <name type="scientific">Teratosphaeria destructans</name>
    <dbReference type="NCBI Taxonomy" id="418781"/>
    <lineage>
        <taxon>Eukaryota</taxon>
        <taxon>Fungi</taxon>
        <taxon>Dikarya</taxon>
        <taxon>Ascomycota</taxon>
        <taxon>Pezizomycotina</taxon>
        <taxon>Dothideomycetes</taxon>
        <taxon>Dothideomycetidae</taxon>
        <taxon>Mycosphaerellales</taxon>
        <taxon>Teratosphaeriaceae</taxon>
        <taxon>Teratosphaeria</taxon>
    </lineage>
</organism>
<proteinExistence type="predicted"/>
<accession>A0A9W7SRB2</accession>
<comment type="caution">
    <text evidence="1">The sequence shown here is derived from an EMBL/GenBank/DDBJ whole genome shotgun (WGS) entry which is preliminary data.</text>
</comment>
<evidence type="ECO:0000313" key="1">
    <source>
        <dbReference type="EMBL" id="KAH9827285.1"/>
    </source>
</evidence>
<dbReference type="EMBL" id="RIBY02001892">
    <property type="protein sequence ID" value="KAH9827285.1"/>
    <property type="molecule type" value="Genomic_DNA"/>
</dbReference>
<protein>
    <submittedName>
        <fullName evidence="1">Uncharacterized protein</fullName>
    </submittedName>
</protein>
<sequence length="122" mass="12999">MAPRAQGLQYANAEARFRDIVEIAGAALSFGGPLNEDTTSSGLTLDFAEGTATMVCPPGRPGQSGRRETYIGIEAGPPKRAPGRSGVSEAEEGWREMMRMQRVEVYNVPGGVAEDLEVEGRS</sequence>
<keyword evidence="2" id="KW-1185">Reference proteome</keyword>
<name>A0A9W7SRB2_9PEZI</name>